<accession>A0A3S5WGS9</accession>
<dbReference type="GO" id="GO:0003677">
    <property type="term" value="F:DNA binding"/>
    <property type="evidence" value="ECO:0007669"/>
    <property type="project" value="UniProtKB-KW"/>
</dbReference>
<evidence type="ECO:0000313" key="3">
    <source>
        <dbReference type="Proteomes" id="UP000285301"/>
    </source>
</evidence>
<gene>
    <name evidence="2" type="ORF">B4U79_02462</name>
</gene>
<comment type="caution">
    <text evidence="2">The sequence shown here is derived from an EMBL/GenBank/DDBJ whole genome shotgun (WGS) entry which is preliminary data.</text>
</comment>
<name>A0A3S5WGS9_9ACAR</name>
<protein>
    <submittedName>
        <fullName evidence="2">T-cell leukemia homeobox protein 3-like protein</fullName>
    </submittedName>
</protein>
<keyword evidence="2" id="KW-0371">Homeobox</keyword>
<dbReference type="Proteomes" id="UP000285301">
    <property type="component" value="Unassembled WGS sequence"/>
</dbReference>
<organism evidence="2 3">
    <name type="scientific">Dinothrombium tinctorium</name>
    <dbReference type="NCBI Taxonomy" id="1965070"/>
    <lineage>
        <taxon>Eukaryota</taxon>
        <taxon>Metazoa</taxon>
        <taxon>Ecdysozoa</taxon>
        <taxon>Arthropoda</taxon>
        <taxon>Chelicerata</taxon>
        <taxon>Arachnida</taxon>
        <taxon>Acari</taxon>
        <taxon>Acariformes</taxon>
        <taxon>Trombidiformes</taxon>
        <taxon>Prostigmata</taxon>
        <taxon>Anystina</taxon>
        <taxon>Parasitengona</taxon>
        <taxon>Trombidioidea</taxon>
        <taxon>Trombidiidae</taxon>
        <taxon>Dinothrombium</taxon>
    </lineage>
</organism>
<keyword evidence="2" id="KW-0238">DNA-binding</keyword>
<dbReference type="AlphaFoldDB" id="A0A3S5WGS9"/>
<feature type="region of interest" description="Disordered" evidence="1">
    <location>
        <begin position="1"/>
        <end position="85"/>
    </location>
</feature>
<evidence type="ECO:0000313" key="2">
    <source>
        <dbReference type="EMBL" id="RWS07411.1"/>
    </source>
</evidence>
<sequence length="289" mass="30984">MRRSTCSSPASEVSTIDSHQDEDKPRSVPKCKTAPKNSKLSFSISRLLSGESENSENEEVCDSPTTCSKRPSSPPSSPDSSDKCDIDKRQFDFALSSNHYDEIETIPTTLSSSSSSASVIRVPAHRPSQPLPYGPPYSWIGPNGHPAFLGKEGLSVGLPLGHGLSQLPPRRIGHPYQNQEREAERQAANRLMMSMQVEAVSKGIFSGQAASDRTLSASAPNMAHHAAMAAAVAARESYLSNASLHALQNLQSWVSTAGSDLHQQCSTGGPVERTSNYMPGMQTLTSSIC</sequence>
<keyword evidence="3" id="KW-1185">Reference proteome</keyword>
<dbReference type="EMBL" id="NCKU01003493">
    <property type="protein sequence ID" value="RWS07411.1"/>
    <property type="molecule type" value="Genomic_DNA"/>
</dbReference>
<feature type="compositionally biased region" description="Polar residues" evidence="1">
    <location>
        <begin position="35"/>
        <end position="46"/>
    </location>
</feature>
<proteinExistence type="predicted"/>
<dbReference type="STRING" id="1965070.A0A3S5WGS9"/>
<evidence type="ECO:0000256" key="1">
    <source>
        <dbReference type="SAM" id="MobiDB-lite"/>
    </source>
</evidence>
<feature type="compositionally biased region" description="Polar residues" evidence="1">
    <location>
        <begin position="1"/>
        <end position="17"/>
    </location>
</feature>
<reference evidence="2 3" key="1">
    <citation type="journal article" date="2018" name="Gigascience">
        <title>Genomes of trombidid mites reveal novel predicted allergens and laterally-transferred genes associated with secondary metabolism.</title>
        <authorList>
            <person name="Dong X."/>
            <person name="Chaisiri K."/>
            <person name="Xia D."/>
            <person name="Armstrong S.D."/>
            <person name="Fang Y."/>
            <person name="Donnelly M.J."/>
            <person name="Kadowaki T."/>
            <person name="McGarry J.W."/>
            <person name="Darby A.C."/>
            <person name="Makepeace B.L."/>
        </authorList>
    </citation>
    <scope>NUCLEOTIDE SEQUENCE [LARGE SCALE GENOMIC DNA]</scope>
    <source>
        <strain evidence="2">UoL-WK</strain>
    </source>
</reference>